<reference evidence="1" key="1">
    <citation type="submission" date="2021-02" db="EMBL/GenBank/DDBJ databases">
        <title>Comparative genomics reveals that relaxation of natural selection precedes convergent phenotypic evolution of cavefish.</title>
        <authorList>
            <person name="Peng Z."/>
        </authorList>
    </citation>
    <scope>NUCLEOTIDE SEQUENCE</scope>
    <source>
        <tissue evidence="1">Muscle</tissue>
    </source>
</reference>
<dbReference type="EMBL" id="JAFHDT010000013">
    <property type="protein sequence ID" value="KAI7801682.1"/>
    <property type="molecule type" value="Genomic_DNA"/>
</dbReference>
<organism evidence="1 2">
    <name type="scientific">Triplophysa rosa</name>
    <name type="common">Cave loach</name>
    <dbReference type="NCBI Taxonomy" id="992332"/>
    <lineage>
        <taxon>Eukaryota</taxon>
        <taxon>Metazoa</taxon>
        <taxon>Chordata</taxon>
        <taxon>Craniata</taxon>
        <taxon>Vertebrata</taxon>
        <taxon>Euteleostomi</taxon>
        <taxon>Actinopterygii</taxon>
        <taxon>Neopterygii</taxon>
        <taxon>Teleostei</taxon>
        <taxon>Ostariophysi</taxon>
        <taxon>Cypriniformes</taxon>
        <taxon>Nemacheilidae</taxon>
        <taxon>Triplophysa</taxon>
    </lineage>
</organism>
<dbReference type="AlphaFoldDB" id="A0A9W7TT49"/>
<comment type="caution">
    <text evidence="1">The sequence shown here is derived from an EMBL/GenBank/DDBJ whole genome shotgun (WGS) entry which is preliminary data.</text>
</comment>
<dbReference type="Proteomes" id="UP001059041">
    <property type="component" value="Linkage Group LG13"/>
</dbReference>
<accession>A0A9W7TT49</accession>
<evidence type="ECO:0000313" key="1">
    <source>
        <dbReference type="EMBL" id="KAI7801682.1"/>
    </source>
</evidence>
<gene>
    <name evidence="1" type="ORF">IRJ41_017571</name>
</gene>
<name>A0A9W7TT49_TRIRA</name>
<sequence>MNGINELTFYFHLVLFDRAERESEALCEIREGGEHKEGPEKGQCKLAITYTRNTWEYR</sequence>
<evidence type="ECO:0000313" key="2">
    <source>
        <dbReference type="Proteomes" id="UP001059041"/>
    </source>
</evidence>
<keyword evidence="2" id="KW-1185">Reference proteome</keyword>
<protein>
    <submittedName>
        <fullName evidence="1">Uncharacterized protein</fullName>
    </submittedName>
</protein>
<proteinExistence type="predicted"/>